<gene>
    <name evidence="3" type="ORF">PPRIM_AZ9-3.1.T0100338</name>
</gene>
<feature type="coiled-coil region" evidence="1">
    <location>
        <begin position="217"/>
        <end position="351"/>
    </location>
</feature>
<dbReference type="EMBL" id="CAJJDM010000007">
    <property type="protein sequence ID" value="CAD8046410.1"/>
    <property type="molecule type" value="Genomic_DNA"/>
</dbReference>
<keyword evidence="4" id="KW-1185">Reference proteome</keyword>
<evidence type="ECO:0000313" key="3">
    <source>
        <dbReference type="EMBL" id="CAD8046410.1"/>
    </source>
</evidence>
<dbReference type="Proteomes" id="UP000688137">
    <property type="component" value="Unassembled WGS sequence"/>
</dbReference>
<keyword evidence="1" id="KW-0175">Coiled coil</keyword>
<dbReference type="AlphaFoldDB" id="A0A8S1K080"/>
<name>A0A8S1K080_PARPR</name>
<dbReference type="OMA" id="WIETFDA"/>
<evidence type="ECO:0000256" key="1">
    <source>
        <dbReference type="SAM" id="Coils"/>
    </source>
</evidence>
<organism evidence="3 4">
    <name type="scientific">Paramecium primaurelia</name>
    <dbReference type="NCBI Taxonomy" id="5886"/>
    <lineage>
        <taxon>Eukaryota</taxon>
        <taxon>Sar</taxon>
        <taxon>Alveolata</taxon>
        <taxon>Ciliophora</taxon>
        <taxon>Intramacronucleata</taxon>
        <taxon>Oligohymenophorea</taxon>
        <taxon>Peniculida</taxon>
        <taxon>Parameciidae</taxon>
        <taxon>Paramecium</taxon>
    </lineage>
</organism>
<evidence type="ECO:0000256" key="2">
    <source>
        <dbReference type="SAM" id="MobiDB-lite"/>
    </source>
</evidence>
<dbReference type="PANTHER" id="PTHR39867">
    <property type="entry name" value="HELICASE ATP-BINDING DOMAIN-CONTAINING PROTEIN"/>
    <property type="match status" value="1"/>
</dbReference>
<reference evidence="3" key="1">
    <citation type="submission" date="2021-01" db="EMBL/GenBank/DDBJ databases">
        <authorList>
            <consortium name="Genoscope - CEA"/>
            <person name="William W."/>
        </authorList>
    </citation>
    <scope>NUCLEOTIDE SEQUENCE</scope>
</reference>
<feature type="compositionally biased region" description="Polar residues" evidence="2">
    <location>
        <begin position="1"/>
        <end position="11"/>
    </location>
</feature>
<evidence type="ECO:0000313" key="4">
    <source>
        <dbReference type="Proteomes" id="UP000688137"/>
    </source>
</evidence>
<sequence>MKKSQSQNNSGAFDFPDVNKPRFEPQLHKISASTQQKVVIQKLTNSLNNHKIITQTTEQPQTIRSQVSKPLISSERFMFDLDASMVYIHREKIMQFEELEQQRIQQLLRDIQIKVPQINDKVNHFIALAGQFENEKVNSLVNQFIKVVEQLLQIFDEKTKEIKEYQFALKQSREQGQNNSRLIEDQSQMIKYMESQNQNAKNVTRTFQRSNELAVINVQLEKKVELLNQNLQFLMNQNKDSLATQLQQKIDQLNKTIEEQQNKLYDDNNKQIQLQQQIQTLKSTEFKHQIQLRKLEDKIQEYESKLKELTFQVSYSKEQKDQYRELYYMTYEDLQMNKLNTQTERKQMQKSFEKIRMLQDRIDEMTVKRSKEVDAPFSSRVEGDMIQLQAITKILDEDHVFQRYMMSSFLKNVQEYDSKLVDAYVDVKRLVVGRDEEAELQTLRYNYPPFTLFLEKRIVDQETQYLQIRPISNNFMGLLRAILDGMYIEFQKNTYISFQSYIISWLSTFTIENHQVIIFPEDTKRVKIEEQLHTFYLDLMVPRLDKVWEVVQFRHFLNDIYSLEELYFYLHVRYLLRRGPWIETFDAIYGVVHYMKVQQAESIILRCLEQFDKINQTLVIRAVNERIVEGKNDRKLIQTGFVLQLLLEIFRIDRINRYKILSFAFPAQPINFKQFHKFVKGNFSKCTEGEVAELWREVYMISNGIPNLNSFFTAAQSLFIKSLILPAIYTVPLLDTNKKLAFDELNFTTMKIQEQLKEITDSDLDVLKTLIPQMFQEEMIKITKQLMPKNQIQFVNPIEYIFKFMKLILTLKYNTILADGLEEDGVNRKGFITETFTQFITAEINELNKVIYKKQSYMSDQEIRISRLQKYAKKKVKKIYVIMSSVLQSRIKQ</sequence>
<comment type="caution">
    <text evidence="3">The sequence shown here is derived from an EMBL/GenBank/DDBJ whole genome shotgun (WGS) entry which is preliminary data.</text>
</comment>
<accession>A0A8S1K080</accession>
<protein>
    <submittedName>
        <fullName evidence="3">Uncharacterized protein</fullName>
    </submittedName>
</protein>
<proteinExistence type="predicted"/>
<dbReference type="PANTHER" id="PTHR39867:SF1">
    <property type="entry name" value="HELICASE ATP-BINDING DOMAIN-CONTAINING PROTEIN"/>
    <property type="match status" value="1"/>
</dbReference>
<feature type="region of interest" description="Disordered" evidence="2">
    <location>
        <begin position="1"/>
        <end position="20"/>
    </location>
</feature>